<evidence type="ECO:0000313" key="3">
    <source>
        <dbReference type="Proteomes" id="UP001066276"/>
    </source>
</evidence>
<evidence type="ECO:0000256" key="1">
    <source>
        <dbReference type="SAM" id="MobiDB-lite"/>
    </source>
</evidence>
<sequence length="328" mass="36033">MLASPTLARDGAPTISYLASPDRWIWVHEQCVSAPGPCEEEAEAQQPVGLAVEELACVGGRRLGSEQDSSPRDREPADVPGWSGGWPGKTVKSKGQAVGIGPAEWRQWRNGLKWLNGLRCTQDWEGCGPSCRVLGAGCWHGGHGLVVGLTSGVVLDQLHWTLWRGHGLIAPGAARTKYRHRMAGRGVKLSNNCCLPEWCCVIQGLLLFLRAIRGADTVWHLAGCEMERHRQMAASQRNTMEQYTTPGPLPQCQTRFEGPNDVLSMAVFAEEPLWVEVLAAIQCSWVALEWKIEKVAVEVNLLRVDLIKWEYHGTMHHAGASPTVPDSI</sequence>
<reference evidence="2" key="1">
    <citation type="journal article" date="2022" name="bioRxiv">
        <title>Sequencing and chromosome-scale assembly of the giantPleurodeles waltlgenome.</title>
        <authorList>
            <person name="Brown T."/>
            <person name="Elewa A."/>
            <person name="Iarovenko S."/>
            <person name="Subramanian E."/>
            <person name="Araus A.J."/>
            <person name="Petzold A."/>
            <person name="Susuki M."/>
            <person name="Suzuki K.-i.T."/>
            <person name="Hayashi T."/>
            <person name="Toyoda A."/>
            <person name="Oliveira C."/>
            <person name="Osipova E."/>
            <person name="Leigh N.D."/>
            <person name="Simon A."/>
            <person name="Yun M.H."/>
        </authorList>
    </citation>
    <scope>NUCLEOTIDE SEQUENCE</scope>
    <source>
        <strain evidence="2">20211129_DDA</strain>
        <tissue evidence="2">Liver</tissue>
    </source>
</reference>
<feature type="region of interest" description="Disordered" evidence="1">
    <location>
        <begin position="62"/>
        <end position="95"/>
    </location>
</feature>
<gene>
    <name evidence="2" type="ORF">NDU88_003624</name>
</gene>
<dbReference type="EMBL" id="JANPWB010000012">
    <property type="protein sequence ID" value="KAJ1115400.1"/>
    <property type="molecule type" value="Genomic_DNA"/>
</dbReference>
<accession>A0AAV7NRD5</accession>
<dbReference type="Proteomes" id="UP001066276">
    <property type="component" value="Chromosome 8"/>
</dbReference>
<feature type="compositionally biased region" description="Basic and acidic residues" evidence="1">
    <location>
        <begin position="63"/>
        <end position="77"/>
    </location>
</feature>
<comment type="caution">
    <text evidence="2">The sequence shown here is derived from an EMBL/GenBank/DDBJ whole genome shotgun (WGS) entry which is preliminary data.</text>
</comment>
<evidence type="ECO:0000313" key="2">
    <source>
        <dbReference type="EMBL" id="KAJ1115400.1"/>
    </source>
</evidence>
<name>A0AAV7NRD5_PLEWA</name>
<proteinExistence type="predicted"/>
<protein>
    <submittedName>
        <fullName evidence="2">Uncharacterized protein</fullName>
    </submittedName>
</protein>
<keyword evidence="3" id="KW-1185">Reference proteome</keyword>
<organism evidence="2 3">
    <name type="scientific">Pleurodeles waltl</name>
    <name type="common">Iberian ribbed newt</name>
    <dbReference type="NCBI Taxonomy" id="8319"/>
    <lineage>
        <taxon>Eukaryota</taxon>
        <taxon>Metazoa</taxon>
        <taxon>Chordata</taxon>
        <taxon>Craniata</taxon>
        <taxon>Vertebrata</taxon>
        <taxon>Euteleostomi</taxon>
        <taxon>Amphibia</taxon>
        <taxon>Batrachia</taxon>
        <taxon>Caudata</taxon>
        <taxon>Salamandroidea</taxon>
        <taxon>Salamandridae</taxon>
        <taxon>Pleurodelinae</taxon>
        <taxon>Pleurodeles</taxon>
    </lineage>
</organism>
<dbReference type="AlphaFoldDB" id="A0AAV7NRD5"/>